<reference evidence="3" key="1">
    <citation type="submission" date="2021-01" db="EMBL/GenBank/DDBJ databases">
        <title>Whole genome shotgun sequence of Dactylosporangium siamense NBRC 106093.</title>
        <authorList>
            <person name="Komaki H."/>
            <person name="Tamura T."/>
        </authorList>
    </citation>
    <scope>NUCLEOTIDE SEQUENCE</scope>
    <source>
        <strain evidence="3">NBRC 106093</strain>
    </source>
</reference>
<evidence type="ECO:0000256" key="1">
    <source>
        <dbReference type="SAM" id="SignalP"/>
    </source>
</evidence>
<sequence>MKLSHRLVAASVGAVVLTGVLATPAMAAPSTGALTITPATGQFNHGDGDPTGTLQITPPAGTCPAGAEFYQDMLTEQGSELTGEGAGLISDGAIFRDPADPVLTVGQHEARFQSGSASELTRPILPAGTSDVELNAADAAKETGALIATGDYSVVGLCFNGDGVIVAQTDIATVTLTARKREPKPATWDPRLVYAVLLWDYSFDGGGGEGPAATSVSLTASPAGSAAVGAPVNLTATVTPSTAAGEIEFFDGATSLGTEAVTAGSASFATNTLTVGTHSVRAVFTPDDAEAYNGSTGTISYSITQEGGGGGTSGAVTLQTTVPTSGTQALTLTVDQTGAVSLPEAVREGDNWVTGKDGVNLVTVTDTRAGDKPGWDVNGKVSDNFVGGTPANTFAGTALGWKPLILDQTSGQGVTAGQVVTPGTSPGLTGGALLAAAPEGSGVGTAKLGADLDLAFPATTAADTYSATVTITVI</sequence>
<evidence type="ECO:0000313" key="3">
    <source>
        <dbReference type="EMBL" id="GIG52157.1"/>
    </source>
</evidence>
<dbReference type="Gene3D" id="2.60.40.10">
    <property type="entry name" value="Immunoglobulins"/>
    <property type="match status" value="1"/>
</dbReference>
<name>A0A919PYV9_9ACTN</name>
<organism evidence="3 4">
    <name type="scientific">Dactylosporangium siamense</name>
    <dbReference type="NCBI Taxonomy" id="685454"/>
    <lineage>
        <taxon>Bacteria</taxon>
        <taxon>Bacillati</taxon>
        <taxon>Actinomycetota</taxon>
        <taxon>Actinomycetes</taxon>
        <taxon>Micromonosporales</taxon>
        <taxon>Micromonosporaceae</taxon>
        <taxon>Dactylosporangium</taxon>
    </lineage>
</organism>
<dbReference type="Pfam" id="PF16640">
    <property type="entry name" value="Big_3_5"/>
    <property type="match status" value="1"/>
</dbReference>
<dbReference type="GO" id="GO:0005975">
    <property type="term" value="P:carbohydrate metabolic process"/>
    <property type="evidence" value="ECO:0007669"/>
    <property type="project" value="UniProtKB-ARBA"/>
</dbReference>
<evidence type="ECO:0000313" key="4">
    <source>
        <dbReference type="Proteomes" id="UP000660611"/>
    </source>
</evidence>
<feature type="signal peptide" evidence="1">
    <location>
        <begin position="1"/>
        <end position="27"/>
    </location>
</feature>
<gene>
    <name evidence="3" type="ORF">Dsi01nite_101980</name>
</gene>
<dbReference type="AlphaFoldDB" id="A0A919PYV9"/>
<evidence type="ECO:0000259" key="2">
    <source>
        <dbReference type="Pfam" id="PF16640"/>
    </source>
</evidence>
<dbReference type="EMBL" id="BONQ01000172">
    <property type="protein sequence ID" value="GIG52157.1"/>
    <property type="molecule type" value="Genomic_DNA"/>
</dbReference>
<dbReference type="RefSeq" id="WP_203853758.1">
    <property type="nucleotide sequence ID" value="NZ_BAAAVW010000038.1"/>
</dbReference>
<protein>
    <recommendedName>
        <fullName evidence="2">Bacterial Ig-like domain-containing protein</fullName>
    </recommendedName>
</protein>
<accession>A0A919PYV9</accession>
<comment type="caution">
    <text evidence="3">The sequence shown here is derived from an EMBL/GenBank/DDBJ whole genome shotgun (WGS) entry which is preliminary data.</text>
</comment>
<feature type="domain" description="Bacterial Ig-like" evidence="2">
    <location>
        <begin position="219"/>
        <end position="301"/>
    </location>
</feature>
<dbReference type="Proteomes" id="UP000660611">
    <property type="component" value="Unassembled WGS sequence"/>
</dbReference>
<keyword evidence="4" id="KW-1185">Reference proteome</keyword>
<feature type="chain" id="PRO_5037874493" description="Bacterial Ig-like domain-containing protein" evidence="1">
    <location>
        <begin position="28"/>
        <end position="474"/>
    </location>
</feature>
<keyword evidence="1" id="KW-0732">Signal</keyword>
<dbReference type="InterPro" id="IPR032109">
    <property type="entry name" value="Big_3_5"/>
</dbReference>
<proteinExistence type="predicted"/>
<dbReference type="InterPro" id="IPR013783">
    <property type="entry name" value="Ig-like_fold"/>
</dbReference>